<dbReference type="InterPro" id="IPR029787">
    <property type="entry name" value="Nucleotide_cyclase"/>
</dbReference>
<evidence type="ECO:0000256" key="1">
    <source>
        <dbReference type="ARBA" id="ARBA00001436"/>
    </source>
</evidence>
<dbReference type="GO" id="GO:0004016">
    <property type="term" value="F:adenylate cyclase activity"/>
    <property type="evidence" value="ECO:0007669"/>
    <property type="project" value="UniProtKB-EC"/>
</dbReference>
<feature type="transmembrane region" description="Helical" evidence="15">
    <location>
        <begin position="150"/>
        <end position="172"/>
    </location>
</feature>
<feature type="transmembrane region" description="Helical" evidence="15">
    <location>
        <begin position="184"/>
        <end position="202"/>
    </location>
</feature>
<keyword evidence="10 15" id="KW-1133">Transmembrane helix</keyword>
<evidence type="ECO:0000313" key="17">
    <source>
        <dbReference type="EMBL" id="CAD2175189.1"/>
    </source>
</evidence>
<comment type="subcellular location">
    <subcellularLocation>
        <location evidence="3">Membrane</location>
        <topology evidence="3">Multi-pass membrane protein</topology>
    </subcellularLocation>
</comment>
<sequence>MIFTKSVPVIVENSPRKKNQHKQPKNFNKNSVRRRESSRNNSSNHHQSFHSTPSAMSTTTLIDEEQQQRQQVRSALLRHWTWLDRARLHTFHFWLFVYSLAQIFLFHYLCHRVWSFVYVFFCAIFPALVLASIVLIRYGRLEFSRKRLRWFSLISSVSFPVFLWLIHLPLISEFRVKQERIAELASLSSSLAICTLYQFFVLPRHRRLFTFLSLGFIICNTLIIGIFLYIYNDQLAFSESPILAVIPLFIYQLIVLIVGIICDSNSASSRQAIAQKLTEAIQRRDELEQLKNRQDQLLLSVIPPYLTDKVSKSIFATSSAADFSKQGTTQMKLFHELHVQVHDNVSILFADIVNFTQLAAQLVAKDLVKTLNELYSKFDADAQANFERNLTKF</sequence>
<evidence type="ECO:0000256" key="2">
    <source>
        <dbReference type="ARBA" id="ARBA00001593"/>
    </source>
</evidence>
<dbReference type="Gene3D" id="3.30.70.1230">
    <property type="entry name" value="Nucleotide cyclase"/>
    <property type="match status" value="1"/>
</dbReference>
<keyword evidence="5 15" id="KW-0812">Transmembrane</keyword>
<dbReference type="GO" id="GO:0005524">
    <property type="term" value="F:ATP binding"/>
    <property type="evidence" value="ECO:0007669"/>
    <property type="project" value="UniProtKB-KW"/>
</dbReference>
<evidence type="ECO:0000256" key="11">
    <source>
        <dbReference type="ARBA" id="ARBA00023136"/>
    </source>
</evidence>
<keyword evidence="7" id="KW-0547">Nucleotide-binding</keyword>
<evidence type="ECO:0000256" key="15">
    <source>
        <dbReference type="SAM" id="Phobius"/>
    </source>
</evidence>
<comment type="catalytic activity">
    <reaction evidence="2">
        <text>ATP = 3',5'-cyclic AMP + diphosphate</text>
        <dbReference type="Rhea" id="RHEA:15389"/>
        <dbReference type="ChEBI" id="CHEBI:30616"/>
        <dbReference type="ChEBI" id="CHEBI:33019"/>
        <dbReference type="ChEBI" id="CHEBI:58165"/>
        <dbReference type="EC" id="4.6.1.1"/>
    </reaction>
</comment>
<reference evidence="17 18" key="1">
    <citation type="submission" date="2020-08" db="EMBL/GenBank/DDBJ databases">
        <authorList>
            <person name="Koutsovoulos G."/>
            <person name="Danchin GJ E."/>
        </authorList>
    </citation>
    <scope>NUCLEOTIDE SEQUENCE [LARGE SCALE GENOMIC DNA]</scope>
</reference>
<keyword evidence="9" id="KW-0460">Magnesium</keyword>
<dbReference type="GO" id="GO:0035556">
    <property type="term" value="P:intracellular signal transduction"/>
    <property type="evidence" value="ECO:0007669"/>
    <property type="project" value="InterPro"/>
</dbReference>
<feature type="coiled-coil region" evidence="13">
    <location>
        <begin position="270"/>
        <end position="297"/>
    </location>
</feature>
<name>A0A6V7VJQ6_MELEN</name>
<comment type="catalytic activity">
    <reaction evidence="1">
        <text>GTP = 3',5'-cyclic GMP + diphosphate</text>
        <dbReference type="Rhea" id="RHEA:13665"/>
        <dbReference type="ChEBI" id="CHEBI:33019"/>
        <dbReference type="ChEBI" id="CHEBI:37565"/>
        <dbReference type="ChEBI" id="CHEBI:57746"/>
        <dbReference type="EC" id="4.6.1.2"/>
    </reaction>
</comment>
<evidence type="ECO:0000256" key="9">
    <source>
        <dbReference type="ARBA" id="ARBA00022842"/>
    </source>
</evidence>
<keyword evidence="6" id="KW-0479">Metal-binding</keyword>
<keyword evidence="13" id="KW-0175">Coiled coil</keyword>
<dbReference type="Proteomes" id="UP000580250">
    <property type="component" value="Unassembled WGS sequence"/>
</dbReference>
<evidence type="ECO:0000256" key="4">
    <source>
        <dbReference type="ARBA" id="ARBA00012201"/>
    </source>
</evidence>
<dbReference type="PANTHER" id="PTHR45627:SF12">
    <property type="entry name" value="ADENYLATE CYCLASE TYPE 2"/>
    <property type="match status" value="1"/>
</dbReference>
<evidence type="ECO:0000256" key="10">
    <source>
        <dbReference type="ARBA" id="ARBA00022989"/>
    </source>
</evidence>
<accession>A0A6V7VJQ6</accession>
<dbReference type="GO" id="GO:0004383">
    <property type="term" value="F:guanylate cyclase activity"/>
    <property type="evidence" value="ECO:0007669"/>
    <property type="project" value="UniProtKB-EC"/>
</dbReference>
<evidence type="ECO:0000256" key="14">
    <source>
        <dbReference type="SAM" id="MobiDB-lite"/>
    </source>
</evidence>
<evidence type="ECO:0000256" key="5">
    <source>
        <dbReference type="ARBA" id="ARBA00022692"/>
    </source>
</evidence>
<dbReference type="InterPro" id="IPR001054">
    <property type="entry name" value="A/G_cyclase"/>
</dbReference>
<feature type="transmembrane region" description="Helical" evidence="15">
    <location>
        <begin position="209"/>
        <end position="230"/>
    </location>
</feature>
<evidence type="ECO:0000256" key="8">
    <source>
        <dbReference type="ARBA" id="ARBA00022840"/>
    </source>
</evidence>
<evidence type="ECO:0000259" key="16">
    <source>
        <dbReference type="PROSITE" id="PS50125"/>
    </source>
</evidence>
<dbReference type="PANTHER" id="PTHR45627">
    <property type="entry name" value="ADENYLATE CYCLASE TYPE 1"/>
    <property type="match status" value="1"/>
</dbReference>
<proteinExistence type="predicted"/>
<dbReference type="Pfam" id="PF00211">
    <property type="entry name" value="Guanylate_cyc"/>
    <property type="match status" value="1"/>
</dbReference>
<dbReference type="OrthoDB" id="6147412at2759"/>
<feature type="domain" description="Guanylate cyclase" evidence="16">
    <location>
        <begin position="346"/>
        <end position="379"/>
    </location>
</feature>
<dbReference type="GO" id="GO:0046872">
    <property type="term" value="F:metal ion binding"/>
    <property type="evidence" value="ECO:0007669"/>
    <property type="project" value="UniProtKB-KW"/>
</dbReference>
<dbReference type="GO" id="GO:0007189">
    <property type="term" value="P:adenylate cyclase-activating G protein-coupled receptor signaling pathway"/>
    <property type="evidence" value="ECO:0007669"/>
    <property type="project" value="TreeGrafter"/>
</dbReference>
<evidence type="ECO:0000313" key="18">
    <source>
        <dbReference type="Proteomes" id="UP000580250"/>
    </source>
</evidence>
<dbReference type="GO" id="GO:0007193">
    <property type="term" value="P:adenylate cyclase-inhibiting G protein-coupled receptor signaling pathway"/>
    <property type="evidence" value="ECO:0007669"/>
    <property type="project" value="TreeGrafter"/>
</dbReference>
<dbReference type="SUPFAM" id="SSF55073">
    <property type="entry name" value="Nucleotide cyclase"/>
    <property type="match status" value="1"/>
</dbReference>
<dbReference type="GO" id="GO:0005886">
    <property type="term" value="C:plasma membrane"/>
    <property type="evidence" value="ECO:0007669"/>
    <property type="project" value="TreeGrafter"/>
</dbReference>
<keyword evidence="12" id="KW-0456">Lyase</keyword>
<feature type="compositionally biased region" description="Low complexity" evidence="14">
    <location>
        <begin position="39"/>
        <end position="51"/>
    </location>
</feature>
<organism evidence="17 18">
    <name type="scientific">Meloidogyne enterolobii</name>
    <name type="common">Root-knot nematode worm</name>
    <name type="synonym">Meloidogyne mayaguensis</name>
    <dbReference type="NCBI Taxonomy" id="390850"/>
    <lineage>
        <taxon>Eukaryota</taxon>
        <taxon>Metazoa</taxon>
        <taxon>Ecdysozoa</taxon>
        <taxon>Nematoda</taxon>
        <taxon>Chromadorea</taxon>
        <taxon>Rhabditida</taxon>
        <taxon>Tylenchina</taxon>
        <taxon>Tylenchomorpha</taxon>
        <taxon>Tylenchoidea</taxon>
        <taxon>Meloidogynidae</taxon>
        <taxon>Meloidogyninae</taxon>
        <taxon>Meloidogyne</taxon>
    </lineage>
</organism>
<gene>
    <name evidence="17" type="ORF">MENT_LOCUS26900</name>
</gene>
<evidence type="ECO:0000256" key="6">
    <source>
        <dbReference type="ARBA" id="ARBA00022723"/>
    </source>
</evidence>
<feature type="transmembrane region" description="Helical" evidence="15">
    <location>
        <begin position="91"/>
        <end position="109"/>
    </location>
</feature>
<evidence type="ECO:0000256" key="3">
    <source>
        <dbReference type="ARBA" id="ARBA00004141"/>
    </source>
</evidence>
<feature type="transmembrane region" description="Helical" evidence="15">
    <location>
        <begin position="115"/>
        <end position="138"/>
    </location>
</feature>
<dbReference type="GO" id="GO:0006171">
    <property type="term" value="P:cAMP biosynthetic process"/>
    <property type="evidence" value="ECO:0007669"/>
    <property type="project" value="TreeGrafter"/>
</dbReference>
<evidence type="ECO:0000256" key="12">
    <source>
        <dbReference type="ARBA" id="ARBA00023239"/>
    </source>
</evidence>
<dbReference type="AlphaFoldDB" id="A0A6V7VJQ6"/>
<feature type="region of interest" description="Disordered" evidence="14">
    <location>
        <begin position="12"/>
        <end position="55"/>
    </location>
</feature>
<dbReference type="EC" id="4.6.1.1" evidence="4"/>
<evidence type="ECO:0000256" key="13">
    <source>
        <dbReference type="SAM" id="Coils"/>
    </source>
</evidence>
<comment type="caution">
    <text evidence="17">The sequence shown here is derived from an EMBL/GenBank/DDBJ whole genome shotgun (WGS) entry which is preliminary data.</text>
</comment>
<keyword evidence="8" id="KW-0067">ATP-binding</keyword>
<keyword evidence="11 15" id="KW-0472">Membrane</keyword>
<protein>
    <recommendedName>
        <fullName evidence="4">adenylate cyclase</fullName>
        <ecNumber evidence="4">4.6.1.1</ecNumber>
    </recommendedName>
</protein>
<dbReference type="EMBL" id="CAJEWN010000249">
    <property type="protein sequence ID" value="CAD2175189.1"/>
    <property type="molecule type" value="Genomic_DNA"/>
</dbReference>
<evidence type="ECO:0000256" key="7">
    <source>
        <dbReference type="ARBA" id="ARBA00022741"/>
    </source>
</evidence>
<dbReference type="PROSITE" id="PS50125">
    <property type="entry name" value="GUANYLATE_CYCLASE_2"/>
    <property type="match status" value="1"/>
</dbReference>
<feature type="transmembrane region" description="Helical" evidence="15">
    <location>
        <begin position="242"/>
        <end position="262"/>
    </location>
</feature>